<evidence type="ECO:0000256" key="1">
    <source>
        <dbReference type="SAM" id="SignalP"/>
    </source>
</evidence>
<dbReference type="AlphaFoldDB" id="A0A0S1MIQ6"/>
<reference evidence="2" key="1">
    <citation type="submission" date="2015-07" db="EMBL/GenBank/DDBJ databases">
        <title>Elucidating the P. pachyrhizi secretome and potential effectors.</title>
        <authorList>
            <person name="de Carvalho M.C.C.G."/>
            <person name="Nascimento L.C."/>
            <person name="Darben L.M."/>
            <person name="Polizel-Podanosqui A.M."/>
            <person name="Lopes-Caitar V.S."/>
            <person name="Rocha C.S."/>
            <person name="Qi M."/>
            <person name="Carazolle M."/>
            <person name="Kuwahara M.K."/>
            <person name="Pereira G.A.G."/>
            <person name="Abdelnoor R.V."/>
            <person name="Whitham S.A."/>
            <person name="Marcelino-Guimaraes F.C."/>
        </authorList>
    </citation>
    <scope>NUCLEOTIDE SEQUENCE</scope>
</reference>
<proteinExistence type="evidence at transcript level"/>
<organism evidence="2">
    <name type="scientific">Phakopsora pachyrhizi</name>
    <name type="common">Asian soybean rust disease fungus</name>
    <dbReference type="NCBI Taxonomy" id="170000"/>
    <lineage>
        <taxon>Eukaryota</taxon>
        <taxon>Fungi</taxon>
        <taxon>Dikarya</taxon>
        <taxon>Basidiomycota</taxon>
        <taxon>Pucciniomycotina</taxon>
        <taxon>Pucciniomycetes</taxon>
        <taxon>Pucciniales</taxon>
        <taxon>Phakopsoraceae</taxon>
        <taxon>Phakopsora</taxon>
    </lineage>
</organism>
<name>A0A0S1MIQ6_PHAPC</name>
<sequence>MLLLLLCLSIFQEHLVVPKCRNSLVELDSELECDDQIVSDELRHLIKSFVFAQS</sequence>
<feature type="chain" id="PRO_5006589115" evidence="1">
    <location>
        <begin position="19"/>
        <end position="54"/>
    </location>
</feature>
<evidence type="ECO:0000313" key="2">
    <source>
        <dbReference type="EMBL" id="ALL40767.1"/>
    </source>
</evidence>
<feature type="signal peptide" evidence="1">
    <location>
        <begin position="1"/>
        <end position="18"/>
    </location>
</feature>
<protein>
    <submittedName>
        <fullName evidence="2">Uncharacterized protein</fullName>
    </submittedName>
</protein>
<keyword evidence="1" id="KW-0732">Signal</keyword>
<accession>A0A0S1MIQ6</accession>
<dbReference type="EMBL" id="KT246676">
    <property type="protein sequence ID" value="ALL40767.1"/>
    <property type="molecule type" value="mRNA"/>
</dbReference>